<dbReference type="EMBL" id="BJVF01000001">
    <property type="protein sequence ID" value="GEL10586.1"/>
    <property type="molecule type" value="Genomic_DNA"/>
</dbReference>
<dbReference type="InterPro" id="IPR046947">
    <property type="entry name" value="LytR-like"/>
</dbReference>
<name>A0A1B9DPD0_9FLAO</name>
<dbReference type="EMBL" id="LVEO01000018">
    <property type="protein sequence ID" value="OCB71556.1"/>
    <property type="molecule type" value="Genomic_DNA"/>
</dbReference>
<dbReference type="InterPro" id="IPR001789">
    <property type="entry name" value="Sig_transdc_resp-reg_receiver"/>
</dbReference>
<evidence type="ECO:0000313" key="7">
    <source>
        <dbReference type="Proteomes" id="UP000321579"/>
    </source>
</evidence>
<dbReference type="GO" id="GO:0003677">
    <property type="term" value="F:DNA binding"/>
    <property type="evidence" value="ECO:0007669"/>
    <property type="project" value="UniProtKB-KW"/>
</dbReference>
<comment type="caution">
    <text evidence="5">The sequence shown here is derived from an EMBL/GenBank/DDBJ whole genome shotgun (WGS) entry which is preliminary data.</text>
</comment>
<reference evidence="6" key="1">
    <citation type="submission" date="2016-03" db="EMBL/GenBank/DDBJ databases">
        <title>Draft genome sequence of Paenibacillus glacialis DSM 22343.</title>
        <authorList>
            <person name="Shin S.-K."/>
            <person name="Yi H."/>
        </authorList>
    </citation>
    <scope>NUCLEOTIDE SEQUENCE [LARGE SCALE GENOMIC DNA]</scope>
    <source>
        <strain evidence="6">NBRC 105008</strain>
    </source>
</reference>
<evidence type="ECO:0000313" key="5">
    <source>
        <dbReference type="EMBL" id="OCB71556.1"/>
    </source>
</evidence>
<dbReference type="PANTHER" id="PTHR37299:SF1">
    <property type="entry name" value="STAGE 0 SPORULATION PROTEIN A HOMOLOG"/>
    <property type="match status" value="1"/>
</dbReference>
<dbReference type="Proteomes" id="UP000093226">
    <property type="component" value="Unassembled WGS sequence"/>
</dbReference>
<gene>
    <name evidence="5" type="ORF">FBGL_09975</name>
    <name evidence="4" type="ORF">FGL01_13250</name>
</gene>
<dbReference type="SMART" id="SM00850">
    <property type="entry name" value="LytTR"/>
    <property type="match status" value="1"/>
</dbReference>
<dbReference type="SMART" id="SM00448">
    <property type="entry name" value="REC"/>
    <property type="match status" value="1"/>
</dbReference>
<reference evidence="5" key="2">
    <citation type="submission" date="2016-03" db="EMBL/GenBank/DDBJ databases">
        <authorList>
            <person name="Ploux O."/>
        </authorList>
    </citation>
    <scope>NUCLEOTIDE SEQUENCE</scope>
    <source>
        <strain evidence="5">NBRC 105008</strain>
    </source>
</reference>
<dbReference type="Proteomes" id="UP000321579">
    <property type="component" value="Unassembled WGS sequence"/>
</dbReference>
<sequence>MFKMKNQGYTTLIIDDELPARARLQKLLEHFPETFQVLDEAKNGVEAVEKINQLQPELIFLDIEMPGLNGFELLERLEKIPIVIFCTAFDQYSLKAFETNSIDYLLKPLRLERLQQTVEKLGSLKNNLSSNAIMSVLKEFYSQKEEKKMTSITVKKGEKLIFIKLDEITHFEADEKYVTVYTNKESHLIEQSLSQLEMRLPENFLRVHRSVIVNMNQVMEVQKYFNSRFVITLNNNRKTNITSGRSYNEAIKKWMGI</sequence>
<dbReference type="PANTHER" id="PTHR37299">
    <property type="entry name" value="TRANSCRIPTIONAL REGULATOR-RELATED"/>
    <property type="match status" value="1"/>
</dbReference>
<keyword evidence="1" id="KW-0597">Phosphoprotein</keyword>
<evidence type="ECO:0000256" key="1">
    <source>
        <dbReference type="PROSITE-ProRule" id="PRU00169"/>
    </source>
</evidence>
<dbReference type="Gene3D" id="2.40.50.1020">
    <property type="entry name" value="LytTr DNA-binding domain"/>
    <property type="match status" value="1"/>
</dbReference>
<dbReference type="PROSITE" id="PS50110">
    <property type="entry name" value="RESPONSE_REGULATORY"/>
    <property type="match status" value="1"/>
</dbReference>
<feature type="domain" description="Response regulatory" evidence="2">
    <location>
        <begin position="10"/>
        <end position="122"/>
    </location>
</feature>
<evidence type="ECO:0000259" key="2">
    <source>
        <dbReference type="PROSITE" id="PS50110"/>
    </source>
</evidence>
<proteinExistence type="predicted"/>
<accession>A0A1B9DPD0</accession>
<dbReference type="STRING" id="551990.SAMN05192550_0373"/>
<evidence type="ECO:0000313" key="6">
    <source>
        <dbReference type="Proteomes" id="UP000093226"/>
    </source>
</evidence>
<reference evidence="4 7" key="3">
    <citation type="submission" date="2019-07" db="EMBL/GenBank/DDBJ databases">
        <title>Whole genome shotgun sequence of Flavobacterium glycines NBRC 105008.</title>
        <authorList>
            <person name="Hosoyama A."/>
            <person name="Uohara A."/>
            <person name="Ohji S."/>
            <person name="Ichikawa N."/>
        </authorList>
    </citation>
    <scope>NUCLEOTIDE SEQUENCE [LARGE SCALE GENOMIC DNA]</scope>
    <source>
        <strain evidence="4 7">NBRC 105008</strain>
    </source>
</reference>
<dbReference type="InterPro" id="IPR007492">
    <property type="entry name" value="LytTR_DNA-bd_dom"/>
</dbReference>
<feature type="modified residue" description="4-aspartylphosphate" evidence="1">
    <location>
        <position position="62"/>
    </location>
</feature>
<dbReference type="GO" id="GO:0000156">
    <property type="term" value="F:phosphorelay response regulator activity"/>
    <property type="evidence" value="ECO:0007669"/>
    <property type="project" value="InterPro"/>
</dbReference>
<dbReference type="InterPro" id="IPR011006">
    <property type="entry name" value="CheY-like_superfamily"/>
</dbReference>
<dbReference type="AlphaFoldDB" id="A0A1B9DPD0"/>
<dbReference type="Pfam" id="PF04397">
    <property type="entry name" value="LytTR"/>
    <property type="match status" value="1"/>
</dbReference>
<feature type="domain" description="HTH LytTR-type" evidence="3">
    <location>
        <begin position="152"/>
        <end position="257"/>
    </location>
</feature>
<dbReference type="PROSITE" id="PS50930">
    <property type="entry name" value="HTH_LYTTR"/>
    <property type="match status" value="1"/>
</dbReference>
<protein>
    <submittedName>
        <fullName evidence="4">DNA-binding response regulator</fullName>
    </submittedName>
</protein>
<evidence type="ECO:0000259" key="3">
    <source>
        <dbReference type="PROSITE" id="PS50930"/>
    </source>
</evidence>
<dbReference type="OrthoDB" id="2168082at2"/>
<dbReference type="SUPFAM" id="SSF52172">
    <property type="entry name" value="CheY-like"/>
    <property type="match status" value="1"/>
</dbReference>
<evidence type="ECO:0000313" key="4">
    <source>
        <dbReference type="EMBL" id="GEL10586.1"/>
    </source>
</evidence>
<keyword evidence="4" id="KW-0238">DNA-binding</keyword>
<dbReference type="Gene3D" id="3.40.50.2300">
    <property type="match status" value="1"/>
</dbReference>
<dbReference type="Pfam" id="PF00072">
    <property type="entry name" value="Response_reg"/>
    <property type="match status" value="1"/>
</dbReference>
<organism evidence="5 6">
    <name type="scientific">Flavobacterium glycines</name>
    <dbReference type="NCBI Taxonomy" id="551990"/>
    <lineage>
        <taxon>Bacteria</taxon>
        <taxon>Pseudomonadati</taxon>
        <taxon>Bacteroidota</taxon>
        <taxon>Flavobacteriia</taxon>
        <taxon>Flavobacteriales</taxon>
        <taxon>Flavobacteriaceae</taxon>
        <taxon>Flavobacterium</taxon>
    </lineage>
</organism>